<sequence>MNLTFLKLNTIDVVNFIDQTNEILTAVNLENLDTVYHYSVPNVKLYYPEPFIASASFMHSDIWFLHILIYQYWLWFVFIFIIVFFFITFLCTVRWCNMRVKPRRETRGVSRSKCGDLITACVPVSWATSIIVSESTDAIDYFDGYGTTELVVGIRAYQWGWEYYYPKDLDLHYNLKKNYSSFVGNSLKYEKSTDSKSSSIDLWKLYQSKSSDSVVTPAHLLVVPFENAKLFNLFNFNDIGLNSLQESNAFKKIKIFSKIFSSDLHFQDSKFLNKFNKINSYLASDDSYINSSSLASKRQHNFLSSKTFINKPLTHLDVSSIKKLINFNFKTNIIKSKNRNNFIFNFNTNSSSTSYNENNFFNLMNKKLFTSSFLNLSKFKTYESLLNYVNNNSDKKQLANAYSTIFNKKINKYNFFNKQQLIENKLNFENLIFSKSNENFSEFSNKSINVKKFDFSSSNQSILLPNRNIKNFVNNKPNKSALNHISNLNSINFLKQNLKATTNSSQVDILKNYLSKNVNIKDFKKLSNSKITVESPLSPIPSSNLTIASKNYDNLKFTYADNTPLVLQGKEEVTSTSLTSMYWNFFWSNTDLDWRLLNSAELKRKANSFYLPIFVLYYDYDFRNWQSMEMLEDSYWETTYSSYSFDESSSLADIYKAVTLDEDSSSSFNINKILLKYDTSLNNLSLYSDDFFTDVSSLNTKNFNIFGTYSLFTQAEENFESYKSLNHFFDKIGFFVFLKNNSNLLNTTYSTVLDSFRSDYDEFSWIFDEKINQTDFFTNLLEEDVLNHDLENNFEKDSSFFNSDNRASNSINLRATARNAIVTYNAIQKVFRTRLDENRSNAKMSDFNNSSAKQPFVSASRTTFENLLGKNKNNFFNIVSFKENSKKYFNSFYFADSSLNFQFFDFPFLLALKSDSSRYLWLDWFAKWGFFEVQPSSSSRYAIYGMPYFNKVFEYSSHSNENLNETETYLLRIGRSRKNFLPNWVYTPYFYAKNREWRKNNIFFENKLNFKDSMVSTKILLLNSNWYWTKLSLINSTSKTFFPSHSGLTTYNRSNWKPLSGTQYHYWATSSLIDILTKREFLYRELFLNNKKIISLPKTLTANPSHPLLLEIKNSFNFFDKIYLNSEYSREAYLYSLDFFNYTYFKLVYASLSSSINFNKNFDSFLFYFFDSSLTKEKKFNDLSSFLHKNQYRPLKKGITNMVRLHATGAIAMPIEIRIQVLASSKDVIHSWAIPSAGIKIDCVPGYSSHRVMIFLVSGIFWGQCMEICGRYHHWMPIIVYFMKRDLFFLWCTHFIFFNPYSNSINSNDRQLLDFIKPVSFSKSSWSLEL</sequence>
<evidence type="ECO:0000256" key="7">
    <source>
        <dbReference type="ARBA" id="ARBA00023008"/>
    </source>
</evidence>
<dbReference type="GO" id="GO:0004129">
    <property type="term" value="F:cytochrome-c oxidase activity"/>
    <property type="evidence" value="ECO:0007669"/>
    <property type="project" value="UniProtKB-EC"/>
</dbReference>
<evidence type="ECO:0000256" key="1">
    <source>
        <dbReference type="ARBA" id="ARBA00001935"/>
    </source>
</evidence>
<evidence type="ECO:0000256" key="8">
    <source>
        <dbReference type="ARBA" id="ARBA00023136"/>
    </source>
</evidence>
<accession>A0A3Q8BMS8</accession>
<keyword evidence="7" id="KW-0186">Copper</keyword>
<gene>
    <name evidence="13" type="primary">cox2</name>
</gene>
<keyword evidence="8 11" id="KW-0472">Membrane</keyword>
<protein>
    <recommendedName>
        <fullName evidence="9">Cytochrome c oxidase polypeptide II</fullName>
    </recommendedName>
</protein>
<dbReference type="PROSITE" id="PS00078">
    <property type="entry name" value="COX2"/>
    <property type="match status" value="1"/>
</dbReference>
<dbReference type="GO" id="GO:0016020">
    <property type="term" value="C:membrane"/>
    <property type="evidence" value="ECO:0007669"/>
    <property type="project" value="UniProtKB-SubCell"/>
</dbReference>
<dbReference type="EMBL" id="KX524144">
    <property type="protein sequence ID" value="ASY95747.1"/>
    <property type="molecule type" value="Genomic_DNA"/>
</dbReference>
<evidence type="ECO:0000256" key="6">
    <source>
        <dbReference type="ARBA" id="ARBA00022982"/>
    </source>
</evidence>
<reference evidence="13" key="1">
    <citation type="submission" date="2016-07" db="EMBL/GenBank/DDBJ databases">
        <title>Mitochondrial genome evolution in stichotrich ciliates.</title>
        <authorList>
            <person name="Chen X."/>
            <person name="Landweber L."/>
        </authorList>
    </citation>
    <scope>NUCLEOTIDE SEQUENCE</scope>
</reference>
<comment type="subcellular location">
    <subcellularLocation>
        <location evidence="2">Membrane</location>
    </subcellularLocation>
</comment>
<keyword evidence="6" id="KW-0249">Electron transport</keyword>
<evidence type="ECO:0000256" key="9">
    <source>
        <dbReference type="ARBA" id="ARBA00031389"/>
    </source>
</evidence>
<dbReference type="InterPro" id="IPR001505">
    <property type="entry name" value="Copper_CuA"/>
</dbReference>
<evidence type="ECO:0000256" key="11">
    <source>
        <dbReference type="SAM" id="Phobius"/>
    </source>
</evidence>
<name>A0A3Q8BMS8_STYLE</name>
<feature type="domain" description="Cytochrome oxidase subunit II copper A binding" evidence="12">
    <location>
        <begin position="1121"/>
        <end position="1294"/>
    </location>
</feature>
<proteinExistence type="inferred from homology"/>
<dbReference type="Pfam" id="PF00116">
    <property type="entry name" value="COX2"/>
    <property type="match status" value="1"/>
</dbReference>
<dbReference type="GO" id="GO:0042773">
    <property type="term" value="P:ATP synthesis coupled electron transport"/>
    <property type="evidence" value="ECO:0007669"/>
    <property type="project" value="TreeGrafter"/>
</dbReference>
<keyword evidence="4" id="KW-0813">Transport</keyword>
<keyword evidence="13" id="KW-0496">Mitochondrion</keyword>
<evidence type="ECO:0000259" key="12">
    <source>
        <dbReference type="PROSITE" id="PS50857"/>
    </source>
</evidence>
<evidence type="ECO:0000256" key="10">
    <source>
        <dbReference type="ARBA" id="ARBA00049512"/>
    </source>
</evidence>
<geneLocation type="mitochondrion" evidence="13"/>
<comment type="catalytic activity">
    <reaction evidence="10">
        <text>4 Fe(II)-[cytochrome c] + O2 + 8 H(+)(in) = 4 Fe(III)-[cytochrome c] + 2 H2O + 4 H(+)(out)</text>
        <dbReference type="Rhea" id="RHEA:11436"/>
        <dbReference type="Rhea" id="RHEA-COMP:10350"/>
        <dbReference type="Rhea" id="RHEA-COMP:14399"/>
        <dbReference type="ChEBI" id="CHEBI:15377"/>
        <dbReference type="ChEBI" id="CHEBI:15378"/>
        <dbReference type="ChEBI" id="CHEBI:15379"/>
        <dbReference type="ChEBI" id="CHEBI:29033"/>
        <dbReference type="ChEBI" id="CHEBI:29034"/>
        <dbReference type="EC" id="7.1.1.9"/>
    </reaction>
    <physiologicalReaction direction="left-to-right" evidence="10">
        <dbReference type="Rhea" id="RHEA:11437"/>
    </physiologicalReaction>
</comment>
<comment type="similarity">
    <text evidence="3">Belongs to the cytochrome c oxidase subunit 2 family.</text>
</comment>
<keyword evidence="11" id="KW-1133">Transmembrane helix</keyword>
<evidence type="ECO:0000256" key="3">
    <source>
        <dbReference type="ARBA" id="ARBA00007866"/>
    </source>
</evidence>
<comment type="cofactor">
    <cofactor evidence="1">
        <name>Cu cation</name>
        <dbReference type="ChEBI" id="CHEBI:23378"/>
    </cofactor>
</comment>
<dbReference type="PANTHER" id="PTHR22888">
    <property type="entry name" value="CYTOCHROME C OXIDASE, SUBUNIT II"/>
    <property type="match status" value="1"/>
</dbReference>
<evidence type="ECO:0000313" key="13">
    <source>
        <dbReference type="EMBL" id="ASY95747.1"/>
    </source>
</evidence>
<dbReference type="Gene3D" id="2.60.40.420">
    <property type="entry name" value="Cupredoxins - blue copper proteins"/>
    <property type="match status" value="1"/>
</dbReference>
<dbReference type="InterPro" id="IPR045187">
    <property type="entry name" value="CcO_II"/>
</dbReference>
<dbReference type="SUPFAM" id="SSF49503">
    <property type="entry name" value="Cupredoxins"/>
    <property type="match status" value="1"/>
</dbReference>
<dbReference type="InterPro" id="IPR008972">
    <property type="entry name" value="Cupredoxin"/>
</dbReference>
<dbReference type="PANTHER" id="PTHR22888:SF9">
    <property type="entry name" value="CYTOCHROME C OXIDASE SUBUNIT 2"/>
    <property type="match status" value="1"/>
</dbReference>
<dbReference type="PROSITE" id="PS50857">
    <property type="entry name" value="COX2_CUA"/>
    <property type="match status" value="1"/>
</dbReference>
<feature type="transmembrane region" description="Helical" evidence="11">
    <location>
        <begin position="72"/>
        <end position="93"/>
    </location>
</feature>
<evidence type="ECO:0000256" key="4">
    <source>
        <dbReference type="ARBA" id="ARBA00022448"/>
    </source>
</evidence>
<keyword evidence="5" id="KW-0479">Metal-binding</keyword>
<evidence type="ECO:0000256" key="2">
    <source>
        <dbReference type="ARBA" id="ARBA00004370"/>
    </source>
</evidence>
<dbReference type="InterPro" id="IPR002429">
    <property type="entry name" value="CcO_II-like_C"/>
</dbReference>
<keyword evidence="11" id="KW-0812">Transmembrane</keyword>
<evidence type="ECO:0000256" key="5">
    <source>
        <dbReference type="ARBA" id="ARBA00022723"/>
    </source>
</evidence>
<organism evidence="13">
    <name type="scientific">Stylonychia lemnae</name>
    <name type="common">Ciliate</name>
    <dbReference type="NCBI Taxonomy" id="5949"/>
    <lineage>
        <taxon>Eukaryota</taxon>
        <taxon>Sar</taxon>
        <taxon>Alveolata</taxon>
        <taxon>Ciliophora</taxon>
        <taxon>Intramacronucleata</taxon>
        <taxon>Spirotrichea</taxon>
        <taxon>Stichotrichia</taxon>
        <taxon>Sporadotrichida</taxon>
        <taxon>Oxytrichidae</taxon>
        <taxon>Stylonychinae</taxon>
        <taxon>Stylonychia</taxon>
    </lineage>
</organism>
<dbReference type="GO" id="GO:0005507">
    <property type="term" value="F:copper ion binding"/>
    <property type="evidence" value="ECO:0007669"/>
    <property type="project" value="InterPro"/>
</dbReference>